<dbReference type="AlphaFoldDB" id="A0A8S9R7X3"/>
<protein>
    <submittedName>
        <fullName evidence="2">Uncharacterized protein</fullName>
    </submittedName>
</protein>
<feature type="compositionally biased region" description="Basic and acidic residues" evidence="1">
    <location>
        <begin position="252"/>
        <end position="261"/>
    </location>
</feature>
<dbReference type="SUPFAM" id="SSF56235">
    <property type="entry name" value="N-terminal nucleophile aminohydrolases (Ntn hydrolases)"/>
    <property type="match status" value="1"/>
</dbReference>
<organism evidence="2 3">
    <name type="scientific">Brassica cretica</name>
    <name type="common">Mustard</name>
    <dbReference type="NCBI Taxonomy" id="69181"/>
    <lineage>
        <taxon>Eukaryota</taxon>
        <taxon>Viridiplantae</taxon>
        <taxon>Streptophyta</taxon>
        <taxon>Embryophyta</taxon>
        <taxon>Tracheophyta</taxon>
        <taxon>Spermatophyta</taxon>
        <taxon>Magnoliopsida</taxon>
        <taxon>eudicotyledons</taxon>
        <taxon>Gunneridae</taxon>
        <taxon>Pentapetalae</taxon>
        <taxon>rosids</taxon>
        <taxon>malvids</taxon>
        <taxon>Brassicales</taxon>
        <taxon>Brassicaceae</taxon>
        <taxon>Brassiceae</taxon>
        <taxon>Brassica</taxon>
    </lineage>
</organism>
<proteinExistence type="predicted"/>
<dbReference type="InterPro" id="IPR052060">
    <property type="entry name" value="Bromo_WD_repeat"/>
</dbReference>
<dbReference type="Proteomes" id="UP000712600">
    <property type="component" value="Unassembled WGS sequence"/>
</dbReference>
<dbReference type="PANTHER" id="PTHR16266:SF37">
    <property type="entry name" value="WD40 DOMAIN-CONTAINING PROTEIN"/>
    <property type="match status" value="1"/>
</dbReference>
<dbReference type="PANTHER" id="PTHR16266">
    <property type="entry name" value="WD REPEAT DOMAIN 9"/>
    <property type="match status" value="1"/>
</dbReference>
<accession>A0A8S9R7X3</accession>
<dbReference type="GO" id="GO:0008360">
    <property type="term" value="P:regulation of cell shape"/>
    <property type="evidence" value="ECO:0007669"/>
    <property type="project" value="TreeGrafter"/>
</dbReference>
<gene>
    <name evidence="2" type="ORF">F2Q69_00018164</name>
</gene>
<reference evidence="2" key="1">
    <citation type="submission" date="2019-12" db="EMBL/GenBank/DDBJ databases">
        <title>Genome sequencing and annotation of Brassica cretica.</title>
        <authorList>
            <person name="Studholme D.J."/>
            <person name="Sarris P."/>
        </authorList>
    </citation>
    <scope>NUCLEOTIDE SEQUENCE</scope>
    <source>
        <strain evidence="2">PFS-109/04</strain>
        <tissue evidence="2">Leaf</tissue>
    </source>
</reference>
<dbReference type="InterPro" id="IPR001353">
    <property type="entry name" value="Proteasome_sua/b"/>
</dbReference>
<feature type="compositionally biased region" description="Low complexity" evidence="1">
    <location>
        <begin position="175"/>
        <end position="185"/>
    </location>
</feature>
<feature type="region of interest" description="Disordered" evidence="1">
    <location>
        <begin position="241"/>
        <end position="315"/>
    </location>
</feature>
<dbReference type="GO" id="GO:0005634">
    <property type="term" value="C:nucleus"/>
    <property type="evidence" value="ECO:0007669"/>
    <property type="project" value="TreeGrafter"/>
</dbReference>
<feature type="region of interest" description="Disordered" evidence="1">
    <location>
        <begin position="157"/>
        <end position="220"/>
    </location>
</feature>
<dbReference type="Pfam" id="PF00227">
    <property type="entry name" value="Proteasome"/>
    <property type="match status" value="1"/>
</dbReference>
<sequence>MMFLSLALCRDGTSIVLSDEVGQIYFLNTGQGESQKAAKYDQFFLGDYRPLIRDTNGHVLDQETQLLPHRRNLQDLLCDSSMIPYPEPDQTMFQQRRLGALGVEWRPSSIKFSVGPDFSLGQDYIMPPLADLDRLIEPLPEFIDAMYWEPEHEVLSDDNDSEYNAEVSSDGAKASPCSNSSNELECSSEDSDMENIYENNYNRKRRRQHPRADVATSSGRRDKRILDEVDSSEFGKKRIKNRRIGVKASKRRYSDVKESRPQRAAAQNARSLLSKISGSSSDEADDSSSSDSDRSASPLQQLEKPSQKLESLSNDKQKKRLIVKISVKKPTESVESKRGVMSQADLEHVSSKSLEDNHKEPSSVEKIMEIDDHIGCAISGIIADALILVEHGRVETQVRSIDYRMVIKPMKVESTTQAMCDLALRLSEGDEESMIRINHRMTSRYQHEGSRRWVMLRPFEQ</sequence>
<dbReference type="GO" id="GO:0005839">
    <property type="term" value="C:proteasome core complex"/>
    <property type="evidence" value="ECO:0007669"/>
    <property type="project" value="InterPro"/>
</dbReference>
<evidence type="ECO:0000313" key="3">
    <source>
        <dbReference type="Proteomes" id="UP000712600"/>
    </source>
</evidence>
<dbReference type="EMBL" id="QGKX02000996">
    <property type="protein sequence ID" value="KAF3559726.1"/>
    <property type="molecule type" value="Genomic_DNA"/>
</dbReference>
<evidence type="ECO:0000256" key="1">
    <source>
        <dbReference type="SAM" id="MobiDB-lite"/>
    </source>
</evidence>
<feature type="compositionally biased region" description="Low complexity" evidence="1">
    <location>
        <begin position="271"/>
        <end position="281"/>
    </location>
</feature>
<name>A0A8S9R7X3_BRACR</name>
<feature type="compositionally biased region" description="Basic and acidic residues" evidence="1">
    <location>
        <begin position="345"/>
        <end position="361"/>
    </location>
</feature>
<feature type="region of interest" description="Disordered" evidence="1">
    <location>
        <begin position="332"/>
        <end position="361"/>
    </location>
</feature>
<dbReference type="GO" id="GO:0051603">
    <property type="term" value="P:proteolysis involved in protein catabolic process"/>
    <property type="evidence" value="ECO:0007669"/>
    <property type="project" value="InterPro"/>
</dbReference>
<feature type="compositionally biased region" description="Acidic residues" evidence="1">
    <location>
        <begin position="186"/>
        <end position="195"/>
    </location>
</feature>
<dbReference type="Gene3D" id="3.60.20.10">
    <property type="entry name" value="Glutamine Phosphoribosylpyrophosphate, subunit 1, domain 1"/>
    <property type="match status" value="1"/>
</dbReference>
<comment type="caution">
    <text evidence="2">The sequence shown here is derived from an EMBL/GenBank/DDBJ whole genome shotgun (WGS) entry which is preliminary data.</text>
</comment>
<dbReference type="GO" id="GO:0007010">
    <property type="term" value="P:cytoskeleton organization"/>
    <property type="evidence" value="ECO:0007669"/>
    <property type="project" value="TreeGrafter"/>
</dbReference>
<evidence type="ECO:0000313" key="2">
    <source>
        <dbReference type="EMBL" id="KAF3559726.1"/>
    </source>
</evidence>
<feature type="compositionally biased region" description="Polar residues" evidence="1">
    <location>
        <begin position="298"/>
        <end position="314"/>
    </location>
</feature>
<feature type="compositionally biased region" description="Basic residues" evidence="1">
    <location>
        <begin position="241"/>
        <end position="251"/>
    </location>
</feature>
<dbReference type="InterPro" id="IPR029055">
    <property type="entry name" value="Ntn_hydrolases_N"/>
</dbReference>
<dbReference type="GO" id="GO:0006357">
    <property type="term" value="P:regulation of transcription by RNA polymerase II"/>
    <property type="evidence" value="ECO:0007669"/>
    <property type="project" value="TreeGrafter"/>
</dbReference>